<sequence>MEPSKYQYEHYVTCEDEDDPRWHRCTLCNSKIYVSDSKPLDSHRRE</sequence>
<comment type="caution">
    <text evidence="1">The sequence shown here is derived from an EMBL/GenBank/DDBJ whole genome shotgun (WGS) entry which is preliminary data.</text>
</comment>
<name>A0A841HD45_HALSI</name>
<accession>A0A841HD45</accession>
<gene>
    <name evidence="1" type="ORF">HNR49_002367</name>
</gene>
<dbReference type="EMBL" id="JACHGX010000014">
    <property type="protein sequence ID" value="MBB6090981.1"/>
    <property type="molecule type" value="Genomic_DNA"/>
</dbReference>
<organism evidence="1 2">
    <name type="scientific">Halobacterium salinarum</name>
    <name type="common">Halobacterium halobium</name>
    <dbReference type="NCBI Taxonomy" id="2242"/>
    <lineage>
        <taxon>Archaea</taxon>
        <taxon>Methanobacteriati</taxon>
        <taxon>Methanobacteriota</taxon>
        <taxon>Stenosarchaea group</taxon>
        <taxon>Halobacteria</taxon>
        <taxon>Halobacteriales</taxon>
        <taxon>Halobacteriaceae</taxon>
        <taxon>Halobacterium</taxon>
    </lineage>
</organism>
<reference evidence="1" key="1">
    <citation type="submission" date="2020-08" db="EMBL/GenBank/DDBJ databases">
        <title>Genomic Encyclopedia of Type Strains, Phase IV (KMG-IV): sequencing the most valuable type-strain genomes for metagenomic binning, comparative biology and taxonomic classification.</title>
        <authorList>
            <person name="Goeker M."/>
        </authorList>
    </citation>
    <scope>NUCLEOTIDE SEQUENCE</scope>
    <source>
        <strain evidence="1">DSM 669</strain>
    </source>
</reference>
<evidence type="ECO:0000313" key="1">
    <source>
        <dbReference type="EMBL" id="MBB6090981.1"/>
    </source>
</evidence>
<proteinExistence type="predicted"/>
<dbReference type="AlphaFoldDB" id="A0A841HD45"/>
<evidence type="ECO:0000313" key="2">
    <source>
        <dbReference type="Proteomes" id="UP000642919"/>
    </source>
</evidence>
<protein>
    <submittedName>
        <fullName evidence="1">Uncharacterized protein</fullName>
    </submittedName>
</protein>
<dbReference type="Proteomes" id="UP000642919">
    <property type="component" value="Unassembled WGS sequence"/>
</dbReference>